<dbReference type="InterPro" id="IPR042179">
    <property type="entry name" value="KGD_C_sf"/>
</dbReference>
<dbReference type="InterPro" id="IPR029061">
    <property type="entry name" value="THDP-binding"/>
</dbReference>
<evidence type="ECO:0000256" key="5">
    <source>
        <dbReference type="ARBA" id="ARBA00012280"/>
    </source>
</evidence>
<comment type="similarity">
    <text evidence="3">Belongs to the alpha-ketoglutarate dehydrogenase family.</text>
</comment>
<evidence type="ECO:0000256" key="7">
    <source>
        <dbReference type="ARBA" id="ARBA00023002"/>
    </source>
</evidence>
<dbReference type="Pfam" id="PF16870">
    <property type="entry name" value="OxoGdeHyase_C"/>
    <property type="match status" value="1"/>
</dbReference>
<reference evidence="13" key="1">
    <citation type="submission" date="2022-12" db="EMBL/GenBank/DDBJ databases">
        <title>Reference genome sequencing for broad-spectrum identification of bacterial and archaeal isolates by mass spectrometry.</title>
        <authorList>
            <person name="Sekiguchi Y."/>
            <person name="Tourlousse D.M."/>
        </authorList>
    </citation>
    <scope>NUCLEOTIDE SEQUENCE</scope>
    <source>
        <strain evidence="13">ASRB1</strain>
    </source>
</reference>
<dbReference type="NCBIfam" id="NF006914">
    <property type="entry name" value="PRK09404.1"/>
    <property type="match status" value="1"/>
</dbReference>
<dbReference type="PANTHER" id="PTHR23152:SF4">
    <property type="entry name" value="2-OXOADIPATE DEHYDROGENASE COMPLEX COMPONENT E1"/>
    <property type="match status" value="1"/>
</dbReference>
<dbReference type="SMART" id="SM00861">
    <property type="entry name" value="Transket_pyr"/>
    <property type="match status" value="1"/>
</dbReference>
<evidence type="ECO:0000256" key="2">
    <source>
        <dbReference type="ARBA" id="ARBA00003906"/>
    </source>
</evidence>
<protein>
    <recommendedName>
        <fullName evidence="6">2-oxoglutarate dehydrogenase E1 component</fullName>
        <ecNumber evidence="5">1.2.4.2</ecNumber>
    </recommendedName>
    <alternativeName>
        <fullName evidence="10">Alpha-ketoglutarate dehydrogenase</fullName>
    </alternativeName>
</protein>
<accession>A0A9W6D3Y8</accession>
<dbReference type="GO" id="GO:0045252">
    <property type="term" value="C:oxoglutarate dehydrogenase complex"/>
    <property type="evidence" value="ECO:0007669"/>
    <property type="project" value="TreeGrafter"/>
</dbReference>
<dbReference type="EC" id="1.2.4.2" evidence="5"/>
<evidence type="ECO:0000256" key="6">
    <source>
        <dbReference type="ARBA" id="ARBA00013321"/>
    </source>
</evidence>
<dbReference type="FunFam" id="3.40.50.12470:FF:000009">
    <property type="entry name" value="2-oxoglutarate dehydrogenase E1 component"/>
    <property type="match status" value="1"/>
</dbReference>
<evidence type="ECO:0000256" key="9">
    <source>
        <dbReference type="ARBA" id="ARBA00023152"/>
    </source>
</evidence>
<comment type="subunit">
    <text evidence="4">Homodimer. Part of the 2-oxoglutarate dehydrogenase (OGDH) complex composed of E1 (2-oxoglutarate dehydrogenase), E2 (dihydrolipoamide succinyltransferase) and E3 (dihydrolipoamide dehydrogenase); the complex contains multiple copies of the three enzymatic components (E1, E2 and E3).</text>
</comment>
<dbReference type="EMBL" id="BSDR01000001">
    <property type="protein sequence ID" value="GLI34828.1"/>
    <property type="molecule type" value="Genomic_DNA"/>
</dbReference>
<dbReference type="NCBIfam" id="NF008907">
    <property type="entry name" value="PRK12270.1"/>
    <property type="match status" value="1"/>
</dbReference>
<evidence type="ECO:0000259" key="12">
    <source>
        <dbReference type="SMART" id="SM00861"/>
    </source>
</evidence>
<name>A0A9W6D3Y8_9BACT</name>
<evidence type="ECO:0000256" key="1">
    <source>
        <dbReference type="ARBA" id="ARBA00001964"/>
    </source>
</evidence>
<dbReference type="SUPFAM" id="SSF52518">
    <property type="entry name" value="Thiamin diphosphate-binding fold (THDP-binding)"/>
    <property type="match status" value="2"/>
</dbReference>
<comment type="cofactor">
    <cofactor evidence="1">
        <name>thiamine diphosphate</name>
        <dbReference type="ChEBI" id="CHEBI:58937"/>
    </cofactor>
</comment>
<dbReference type="Pfam" id="PF02779">
    <property type="entry name" value="Transket_pyr"/>
    <property type="match status" value="1"/>
</dbReference>
<dbReference type="Pfam" id="PF00676">
    <property type="entry name" value="E1_dh"/>
    <property type="match status" value="1"/>
</dbReference>
<evidence type="ECO:0000313" key="13">
    <source>
        <dbReference type="EMBL" id="GLI34828.1"/>
    </source>
</evidence>
<dbReference type="PIRSF" id="PIRSF000157">
    <property type="entry name" value="Oxoglu_dh_E1"/>
    <property type="match status" value="1"/>
</dbReference>
<comment type="caution">
    <text evidence="13">The sequence shown here is derived from an EMBL/GenBank/DDBJ whole genome shotgun (WGS) entry which is preliminary data.</text>
</comment>
<keyword evidence="9" id="KW-0324">Glycolysis</keyword>
<dbReference type="Gene3D" id="3.40.50.12470">
    <property type="match status" value="1"/>
</dbReference>
<gene>
    <name evidence="13" type="primary">sucA</name>
    <name evidence="13" type="ORF">DAMNIGENAA_22610</name>
</gene>
<evidence type="ECO:0000256" key="3">
    <source>
        <dbReference type="ARBA" id="ARBA00006936"/>
    </source>
</evidence>
<dbReference type="Gene3D" id="1.10.287.1150">
    <property type="entry name" value="TPP helical domain"/>
    <property type="match status" value="1"/>
</dbReference>
<dbReference type="Proteomes" id="UP001144372">
    <property type="component" value="Unassembled WGS sequence"/>
</dbReference>
<organism evidence="13 14">
    <name type="scientific">Desulforhabdus amnigena</name>
    <dbReference type="NCBI Taxonomy" id="40218"/>
    <lineage>
        <taxon>Bacteria</taxon>
        <taxon>Pseudomonadati</taxon>
        <taxon>Thermodesulfobacteriota</taxon>
        <taxon>Syntrophobacteria</taxon>
        <taxon>Syntrophobacterales</taxon>
        <taxon>Syntrophobacteraceae</taxon>
        <taxon>Desulforhabdus</taxon>
    </lineage>
</organism>
<feature type="domain" description="Transketolase-like pyrimidine-binding" evidence="12">
    <location>
        <begin position="566"/>
        <end position="759"/>
    </location>
</feature>
<evidence type="ECO:0000256" key="8">
    <source>
        <dbReference type="ARBA" id="ARBA00023052"/>
    </source>
</evidence>
<dbReference type="AlphaFoldDB" id="A0A9W6D3Y8"/>
<evidence type="ECO:0000313" key="14">
    <source>
        <dbReference type="Proteomes" id="UP001144372"/>
    </source>
</evidence>
<dbReference type="InterPro" id="IPR011603">
    <property type="entry name" value="2oxoglutarate_DH_E1"/>
</dbReference>
<keyword evidence="7" id="KW-0560">Oxidoreductase</keyword>
<evidence type="ECO:0000256" key="10">
    <source>
        <dbReference type="ARBA" id="ARBA00030680"/>
    </source>
</evidence>
<dbReference type="GO" id="GO:0006099">
    <property type="term" value="P:tricarboxylic acid cycle"/>
    <property type="evidence" value="ECO:0007669"/>
    <property type="project" value="TreeGrafter"/>
</dbReference>
<dbReference type="InterPro" id="IPR005475">
    <property type="entry name" value="Transketolase-like_Pyr-bd"/>
</dbReference>
<comment type="catalytic activity">
    <reaction evidence="11">
        <text>N(6)-[(R)-lipoyl]-L-lysyl-[protein] + 2-oxoglutarate + H(+) = N(6)-[(R)-S(8)-succinyldihydrolipoyl]-L-lysyl-[protein] + CO2</text>
        <dbReference type="Rhea" id="RHEA:12188"/>
        <dbReference type="Rhea" id="RHEA-COMP:10474"/>
        <dbReference type="Rhea" id="RHEA-COMP:20092"/>
        <dbReference type="ChEBI" id="CHEBI:15378"/>
        <dbReference type="ChEBI" id="CHEBI:16526"/>
        <dbReference type="ChEBI" id="CHEBI:16810"/>
        <dbReference type="ChEBI" id="CHEBI:83099"/>
        <dbReference type="ChEBI" id="CHEBI:83120"/>
        <dbReference type="EC" id="1.2.4.2"/>
    </reaction>
</comment>
<dbReference type="RefSeq" id="WP_281794252.1">
    <property type="nucleotide sequence ID" value="NZ_BSDR01000001.1"/>
</dbReference>
<dbReference type="Gene3D" id="3.40.50.970">
    <property type="match status" value="1"/>
</dbReference>
<dbReference type="Pfam" id="PF16078">
    <property type="entry name" value="2-oxogl_dehyd_N"/>
    <property type="match status" value="1"/>
</dbReference>
<dbReference type="GO" id="GO:0004591">
    <property type="term" value="F:oxoglutarate dehydrogenase (succinyl-transferring) activity"/>
    <property type="evidence" value="ECO:0007669"/>
    <property type="project" value="UniProtKB-EC"/>
</dbReference>
<dbReference type="InterPro" id="IPR001017">
    <property type="entry name" value="DH_E1"/>
</dbReference>
<dbReference type="PANTHER" id="PTHR23152">
    <property type="entry name" value="2-OXOGLUTARATE DEHYDROGENASE"/>
    <property type="match status" value="1"/>
</dbReference>
<dbReference type="InterPro" id="IPR032106">
    <property type="entry name" value="2-oxogl_dehyd_N"/>
</dbReference>
<evidence type="ECO:0000256" key="11">
    <source>
        <dbReference type="ARBA" id="ARBA00051911"/>
    </source>
</evidence>
<proteinExistence type="inferred from homology"/>
<sequence length="907" mass="103572">MDVSLTWNADFIDSQYKLWKSDPKRVSREWRIFFEGFELAAFPEREAVGICHKSEVLRQARVNELIHRYRDLGHLLACLDPLVSCPTDHPLLNLTAFNLSGEDLERSFYAENFSDSGQAPLREILQALKETYCRSIGVEYMHLQDPDERSWLQERMEPGRNRPHLEAQDKIRILNKLCQATLFEEFLHTKYVGQKRFSLEGAEVVVAMLDGLIQHASERGCREMIMGMAHRGRLNVQVNNLLKLYETIFCEFDDNYDPESLVGSGDVKYHKGFMADIQTLHGKALRILLASNPSHLEAVNPVVEGIARARQDQAGDLDGKKILPLLIHGDSAFAGQGIVAETLNLSQLEGYRTGGTVHIVINNQIGFTTLPEDARSTRYATDVAKMLMVPIFHVHGENPEAALHVVKLACDYRMEFAKDVVIDVVCYRRYGHNEGDEPYYTQPRMYDRIRERPPVYEIYAEKLQDEKVVVKEDLEQIKSGINECLARAYDSERDKTCGPPESPFYESWSEIRGNYSHTPVETGVKREELVSIARKMHHVPKGFSVHRKLERILDRRLEVVEKGEGIDWATAELLAFGSLLLEGTPVRLSGQDSRRGTFSQRHSVLTDMHLGEHYTPLNHLSEDQALYTVYDSMLSENAVLGFEYGYSLASPRSLVIWEAQFGDFANNAQVIIDQFISSAQYKWNRLSGLVLFLPHGFEGQGPEHSSARLERYLQLCAEDNIQVCYPTTPAQHFHMLRRQVKRDFRKPLIVMTPKSLLRHPLAVSSLEEMASGHFQEVLDDALEIQNPKRVIFCSGKVYYDLLERRRDLQISNIAILRIEQFYPFPEKPLEKIISRYGSAEEWCWVQEEPENMGGWSFMRHRLQDRVGKALQYIGRAAAASPATGHLVTHKLELTALLDLAIGIKAQG</sequence>
<keyword evidence="8" id="KW-0786">Thiamine pyrophosphate</keyword>
<evidence type="ECO:0000256" key="4">
    <source>
        <dbReference type="ARBA" id="ARBA00011301"/>
    </source>
</evidence>
<dbReference type="GO" id="GO:0030976">
    <property type="term" value="F:thiamine pyrophosphate binding"/>
    <property type="evidence" value="ECO:0007669"/>
    <property type="project" value="InterPro"/>
</dbReference>
<dbReference type="CDD" id="cd02016">
    <property type="entry name" value="TPP_E1_OGDC_like"/>
    <property type="match status" value="1"/>
</dbReference>
<dbReference type="NCBIfam" id="TIGR00239">
    <property type="entry name" value="2oxo_dh_E1"/>
    <property type="match status" value="1"/>
</dbReference>
<dbReference type="InterPro" id="IPR031717">
    <property type="entry name" value="ODO-1/KGD_C"/>
</dbReference>
<dbReference type="Gene3D" id="3.40.50.11610">
    <property type="entry name" value="Multifunctional 2-oxoglutarate metabolism enzyme, C-terminal domain"/>
    <property type="match status" value="1"/>
</dbReference>
<keyword evidence="14" id="KW-1185">Reference proteome</keyword>
<dbReference type="GO" id="GO:0005829">
    <property type="term" value="C:cytosol"/>
    <property type="evidence" value="ECO:0007669"/>
    <property type="project" value="TreeGrafter"/>
</dbReference>
<comment type="function">
    <text evidence="2">E1 component of the 2-oxoglutarate dehydrogenase (OGDH) complex which catalyzes the decarboxylation of 2-oxoglutarate, the first step in the conversion of 2-oxoglutarate to succinyl-CoA and CO(2).</text>
</comment>
<dbReference type="GO" id="GO:0006096">
    <property type="term" value="P:glycolytic process"/>
    <property type="evidence" value="ECO:0007669"/>
    <property type="project" value="UniProtKB-KW"/>
</dbReference>